<dbReference type="EMBL" id="KN847480">
    <property type="protein sequence ID" value="KIX01956.1"/>
    <property type="molecule type" value="Genomic_DNA"/>
</dbReference>
<keyword evidence="4 6" id="KW-0694">RNA-binding</keyword>
<feature type="compositionally biased region" description="Basic residues" evidence="8">
    <location>
        <begin position="272"/>
        <end position="289"/>
    </location>
</feature>
<protein>
    <recommendedName>
        <fullName evidence="6">Exosome complex protein</fullName>
    </recommendedName>
</protein>
<comment type="subcellular location">
    <subcellularLocation>
        <location evidence="1 6">Nucleus</location>
    </subcellularLocation>
</comment>
<evidence type="ECO:0000256" key="4">
    <source>
        <dbReference type="ARBA" id="ARBA00022884"/>
    </source>
</evidence>
<dbReference type="GO" id="GO:0000178">
    <property type="term" value="C:exosome (RNase complex)"/>
    <property type="evidence" value="ECO:0007669"/>
    <property type="project" value="TreeGrafter"/>
</dbReference>
<dbReference type="PANTHER" id="PTHR15341:SF3">
    <property type="entry name" value="NUCLEAR NUCLEIC ACID-BINDING PROTEIN C1D"/>
    <property type="match status" value="1"/>
</dbReference>
<evidence type="ECO:0000256" key="6">
    <source>
        <dbReference type="RuleBase" id="RU368003"/>
    </source>
</evidence>
<dbReference type="AlphaFoldDB" id="A0A0D2IFA6"/>
<comment type="similarity">
    <text evidence="2 6">Belongs to the C1D family.</text>
</comment>
<dbReference type="GeneID" id="25295966"/>
<evidence type="ECO:0000256" key="8">
    <source>
        <dbReference type="SAM" id="MobiDB-lite"/>
    </source>
</evidence>
<dbReference type="RefSeq" id="XP_013269092.1">
    <property type="nucleotide sequence ID" value="XM_013413638.1"/>
</dbReference>
<evidence type="ECO:0000256" key="1">
    <source>
        <dbReference type="ARBA" id="ARBA00004123"/>
    </source>
</evidence>
<name>A0A0D2IFA6_9EURO</name>
<proteinExistence type="inferred from homology"/>
<dbReference type="PANTHER" id="PTHR15341">
    <property type="entry name" value="SUN-COR STEROID HORMONE RECEPTOR CO-REPRESSOR"/>
    <property type="match status" value="1"/>
</dbReference>
<keyword evidence="7" id="KW-0175">Coiled coil</keyword>
<comment type="function">
    <text evidence="6">Required for exosome-dependent processing of pre-rRNA and small nucleolar RNA (snRNA) precursors. Involved in processing of 35S pre-rRNA at the A0, A1 and A2 sites.</text>
</comment>
<dbReference type="InterPro" id="IPR011082">
    <property type="entry name" value="Exosome-assoc_fac/DNA_repair"/>
</dbReference>
<sequence length="298" mass="32629">MDTKSLVSIVEQLEENIEDLEDHIEPLFADAIATTSSKLPLLERAKLNVLLVYSIESLLFSYLRLHGVQAKEHPVFTELTRVKQYFAKIDKVKPSEPGQPKAPPSFTLSKEATGRFIKHALAGNDKFDLERAEREARERFLANRKLKDLESSLREKAAAKSKEEEHKETVANDALKQAALLASITRPEPESESSDGSSSSVSESEDEGEVKIPDDPTPACALVDTNPSPAPAPAPAQTNASNKSTKAQKHPQQPQQGQKRKGKQQNQGPLSKKQRRGKNLKNKSKKKKAAAAAPATAG</sequence>
<dbReference type="GO" id="GO:0010468">
    <property type="term" value="P:regulation of gene expression"/>
    <property type="evidence" value="ECO:0007669"/>
    <property type="project" value="TreeGrafter"/>
</dbReference>
<evidence type="ECO:0000313" key="9">
    <source>
        <dbReference type="EMBL" id="KIX01956.1"/>
    </source>
</evidence>
<reference evidence="9 10" key="1">
    <citation type="submission" date="2015-01" db="EMBL/GenBank/DDBJ databases">
        <title>The Genome Sequence of Rhinocladiella mackenzie CBS 650.93.</title>
        <authorList>
            <consortium name="The Broad Institute Genomics Platform"/>
            <person name="Cuomo C."/>
            <person name="de Hoog S."/>
            <person name="Gorbushina A."/>
            <person name="Stielow B."/>
            <person name="Teixiera M."/>
            <person name="Abouelleil A."/>
            <person name="Chapman S.B."/>
            <person name="Priest M."/>
            <person name="Young S.K."/>
            <person name="Wortman J."/>
            <person name="Nusbaum C."/>
            <person name="Birren B."/>
        </authorList>
    </citation>
    <scope>NUCLEOTIDE SEQUENCE [LARGE SCALE GENOMIC DNA]</scope>
    <source>
        <strain evidence="9 10">CBS 650.93</strain>
    </source>
</reference>
<dbReference type="InterPro" id="IPR007146">
    <property type="entry name" value="Sas10/Utp3/C1D"/>
</dbReference>
<feature type="coiled-coil region" evidence="7">
    <location>
        <begin position="3"/>
        <end position="30"/>
    </location>
</feature>
<dbReference type="GO" id="GO:0003677">
    <property type="term" value="F:DNA binding"/>
    <property type="evidence" value="ECO:0007669"/>
    <property type="project" value="TreeGrafter"/>
</dbReference>
<dbReference type="OrthoDB" id="1421013at2759"/>
<evidence type="ECO:0000256" key="7">
    <source>
        <dbReference type="SAM" id="Coils"/>
    </source>
</evidence>
<evidence type="ECO:0000256" key="5">
    <source>
        <dbReference type="ARBA" id="ARBA00023242"/>
    </source>
</evidence>
<dbReference type="GO" id="GO:0005730">
    <property type="term" value="C:nucleolus"/>
    <property type="evidence" value="ECO:0007669"/>
    <property type="project" value="TreeGrafter"/>
</dbReference>
<dbReference type="Proteomes" id="UP000053617">
    <property type="component" value="Unassembled WGS sequence"/>
</dbReference>
<dbReference type="Pfam" id="PF04000">
    <property type="entry name" value="Sas10_Utp3"/>
    <property type="match status" value="1"/>
</dbReference>
<accession>A0A0D2IFA6</accession>
<dbReference type="HOGENOM" id="CLU_064339_2_0_1"/>
<feature type="region of interest" description="Disordered" evidence="8">
    <location>
        <begin position="183"/>
        <end position="298"/>
    </location>
</feature>
<keyword evidence="5 6" id="KW-0539">Nucleus</keyword>
<evidence type="ECO:0000313" key="10">
    <source>
        <dbReference type="Proteomes" id="UP000053617"/>
    </source>
</evidence>
<evidence type="ECO:0000256" key="2">
    <source>
        <dbReference type="ARBA" id="ARBA00009154"/>
    </source>
</evidence>
<keyword evidence="3 6" id="KW-0698">rRNA processing</keyword>
<dbReference type="GO" id="GO:0000460">
    <property type="term" value="P:maturation of 5.8S rRNA"/>
    <property type="evidence" value="ECO:0007669"/>
    <property type="project" value="TreeGrafter"/>
</dbReference>
<dbReference type="GO" id="GO:0003723">
    <property type="term" value="F:RNA binding"/>
    <property type="evidence" value="ECO:0007669"/>
    <property type="project" value="UniProtKB-UniRule"/>
</dbReference>
<keyword evidence="10" id="KW-1185">Reference proteome</keyword>
<organism evidence="9 10">
    <name type="scientific">Rhinocladiella mackenziei CBS 650.93</name>
    <dbReference type="NCBI Taxonomy" id="1442369"/>
    <lineage>
        <taxon>Eukaryota</taxon>
        <taxon>Fungi</taxon>
        <taxon>Dikarya</taxon>
        <taxon>Ascomycota</taxon>
        <taxon>Pezizomycotina</taxon>
        <taxon>Eurotiomycetes</taxon>
        <taxon>Chaetothyriomycetidae</taxon>
        <taxon>Chaetothyriales</taxon>
        <taxon>Herpotrichiellaceae</taxon>
        <taxon>Rhinocladiella</taxon>
    </lineage>
</organism>
<dbReference type="STRING" id="1442369.A0A0D2IFA6"/>
<gene>
    <name evidence="9" type="ORF">Z518_07895</name>
</gene>
<dbReference type="VEuPathDB" id="FungiDB:Z518_07895"/>
<evidence type="ECO:0000256" key="3">
    <source>
        <dbReference type="ARBA" id="ARBA00022552"/>
    </source>
</evidence>